<dbReference type="KEGG" id="mgot:MgSA37_02412"/>
<dbReference type="OrthoDB" id="795331at2"/>
<evidence type="ECO:0000313" key="2">
    <source>
        <dbReference type="Proteomes" id="UP000218263"/>
    </source>
</evidence>
<dbReference type="AlphaFoldDB" id="A0A110B361"/>
<protein>
    <submittedName>
        <fullName evidence="1">Uncharacterized protein</fullName>
    </submittedName>
</protein>
<accession>A0A110B361</accession>
<gene>
    <name evidence="1" type="ORF">MgSA37_02412</name>
</gene>
<dbReference type="Proteomes" id="UP000218263">
    <property type="component" value="Chromosome"/>
</dbReference>
<name>A0A110B361_9SPHI</name>
<sequence>MKKLSLIITLLLAVLLLQKCKKDTYTAYAASTNTMYAIINDSTWSADTTQAAITYNSAAKTKVFTCSGIANNKEVTISVNIPSSSNTPGFPLYTFNADSAQLHQFAFYTKGSAGFVEQGTVGAGSGTVVFTAIDSVKKVVTGTFSLVTRKYNYDGSGNLISITINKVLDGAFNSMPYTFSSN</sequence>
<proteinExistence type="predicted"/>
<organism evidence="1 2">
    <name type="scientific">Mucilaginibacter gotjawali</name>
    <dbReference type="NCBI Taxonomy" id="1550579"/>
    <lineage>
        <taxon>Bacteria</taxon>
        <taxon>Pseudomonadati</taxon>
        <taxon>Bacteroidota</taxon>
        <taxon>Sphingobacteriia</taxon>
        <taxon>Sphingobacteriales</taxon>
        <taxon>Sphingobacteriaceae</taxon>
        <taxon>Mucilaginibacter</taxon>
    </lineage>
</organism>
<evidence type="ECO:0000313" key="1">
    <source>
        <dbReference type="EMBL" id="BAU54238.1"/>
    </source>
</evidence>
<reference evidence="1 2" key="1">
    <citation type="submission" date="2015-12" db="EMBL/GenBank/DDBJ databases">
        <title>Genome sequence of Mucilaginibacter gotjawali.</title>
        <authorList>
            <person name="Lee J.S."/>
            <person name="Lee K.C."/>
            <person name="Kim K.K."/>
            <person name="Lee B.W."/>
        </authorList>
    </citation>
    <scope>NUCLEOTIDE SEQUENCE [LARGE SCALE GENOMIC DNA]</scope>
    <source>
        <strain evidence="1 2">SA3-7</strain>
    </source>
</reference>
<dbReference type="EMBL" id="AP017313">
    <property type="protein sequence ID" value="BAU54238.1"/>
    <property type="molecule type" value="Genomic_DNA"/>
</dbReference>
<dbReference type="RefSeq" id="WP_096352112.1">
    <property type="nucleotide sequence ID" value="NZ_AP017313.1"/>
</dbReference>
<keyword evidence="2" id="KW-1185">Reference proteome</keyword>